<gene>
    <name evidence="2" type="ORF">M569_12205</name>
</gene>
<dbReference type="PANTHER" id="PTHR48227:SF1">
    <property type="entry name" value="DNA LIGASE 1-LIKE"/>
    <property type="match status" value="1"/>
</dbReference>
<keyword evidence="3" id="KW-1185">Reference proteome</keyword>
<dbReference type="EMBL" id="AUSU01006040">
    <property type="protein sequence ID" value="EPS62588.1"/>
    <property type="molecule type" value="Genomic_DNA"/>
</dbReference>
<evidence type="ECO:0000313" key="2">
    <source>
        <dbReference type="EMBL" id="EPS62588.1"/>
    </source>
</evidence>
<sequence>MRKIACHLLSKKPVSLPRAAKLMTRFTAVDNGASPVVSNYLQRVADALDLLVQFHSKSSNDGENSNRETREEFPAKETKDSCDKKTGKTKRKISNEDDDSKDRKKKRKS</sequence>
<name>S8DIG1_9LAMI</name>
<proteinExistence type="predicted"/>
<dbReference type="OrthoDB" id="696117at2759"/>
<dbReference type="Proteomes" id="UP000015453">
    <property type="component" value="Unassembled WGS sequence"/>
</dbReference>
<comment type="caution">
    <text evidence="2">The sequence shown here is derived from an EMBL/GenBank/DDBJ whole genome shotgun (WGS) entry which is preliminary data.</text>
</comment>
<reference evidence="2 3" key="1">
    <citation type="journal article" date="2013" name="BMC Genomics">
        <title>The miniature genome of a carnivorous plant Genlisea aurea contains a low number of genes and short non-coding sequences.</title>
        <authorList>
            <person name="Leushkin E.V."/>
            <person name="Sutormin R.A."/>
            <person name="Nabieva E.R."/>
            <person name="Penin A.A."/>
            <person name="Kondrashov A.S."/>
            <person name="Logacheva M.D."/>
        </authorList>
    </citation>
    <scope>NUCLEOTIDE SEQUENCE [LARGE SCALE GENOMIC DNA]</scope>
</reference>
<evidence type="ECO:0000313" key="3">
    <source>
        <dbReference type="Proteomes" id="UP000015453"/>
    </source>
</evidence>
<organism evidence="2 3">
    <name type="scientific">Genlisea aurea</name>
    <dbReference type="NCBI Taxonomy" id="192259"/>
    <lineage>
        <taxon>Eukaryota</taxon>
        <taxon>Viridiplantae</taxon>
        <taxon>Streptophyta</taxon>
        <taxon>Embryophyta</taxon>
        <taxon>Tracheophyta</taxon>
        <taxon>Spermatophyta</taxon>
        <taxon>Magnoliopsida</taxon>
        <taxon>eudicotyledons</taxon>
        <taxon>Gunneridae</taxon>
        <taxon>Pentapetalae</taxon>
        <taxon>asterids</taxon>
        <taxon>lamiids</taxon>
        <taxon>Lamiales</taxon>
        <taxon>Lentibulariaceae</taxon>
        <taxon>Genlisea</taxon>
    </lineage>
</organism>
<dbReference type="AlphaFoldDB" id="S8DIG1"/>
<feature type="region of interest" description="Disordered" evidence="1">
    <location>
        <begin position="56"/>
        <end position="109"/>
    </location>
</feature>
<evidence type="ECO:0000256" key="1">
    <source>
        <dbReference type="SAM" id="MobiDB-lite"/>
    </source>
</evidence>
<dbReference type="PANTHER" id="PTHR48227">
    <property type="entry name" value="DNA TOPOISOMERASE 1-LIKE"/>
    <property type="match status" value="1"/>
</dbReference>
<feature type="compositionally biased region" description="Basic and acidic residues" evidence="1">
    <location>
        <begin position="58"/>
        <end position="86"/>
    </location>
</feature>
<protein>
    <submittedName>
        <fullName evidence="2">Uncharacterized protein</fullName>
    </submittedName>
</protein>
<accession>S8DIG1</accession>